<evidence type="ECO:0000313" key="10">
    <source>
        <dbReference type="EMBL" id="CRX39369.1"/>
    </source>
</evidence>
<dbReference type="SUPFAM" id="SSF103473">
    <property type="entry name" value="MFS general substrate transporter"/>
    <property type="match status" value="1"/>
</dbReference>
<dbReference type="GO" id="GO:0015293">
    <property type="term" value="F:symporter activity"/>
    <property type="evidence" value="ECO:0007669"/>
    <property type="project" value="UniProtKB-KW"/>
</dbReference>
<dbReference type="PROSITE" id="PS50850">
    <property type="entry name" value="MFS"/>
    <property type="match status" value="1"/>
</dbReference>
<dbReference type="AlphaFoldDB" id="A0A0H5DTZ5"/>
<feature type="domain" description="Major facilitator superfamily (MFS) profile" evidence="9">
    <location>
        <begin position="10"/>
        <end position="419"/>
    </location>
</feature>
<evidence type="ECO:0000256" key="1">
    <source>
        <dbReference type="ARBA" id="ARBA00004651"/>
    </source>
</evidence>
<feature type="transmembrane region" description="Helical" evidence="8">
    <location>
        <begin position="297"/>
        <end position="315"/>
    </location>
</feature>
<feature type="transmembrane region" description="Helical" evidence="8">
    <location>
        <begin position="321"/>
        <end position="340"/>
    </location>
</feature>
<feature type="transmembrane region" description="Helical" evidence="8">
    <location>
        <begin position="361"/>
        <end position="382"/>
    </location>
</feature>
<keyword evidence="6 8" id="KW-1133">Transmembrane helix</keyword>
<dbReference type="PANTHER" id="PTHR43528:SF1">
    <property type="entry name" value="ALPHA-KETOGLUTARATE PERMEASE"/>
    <property type="match status" value="1"/>
</dbReference>
<dbReference type="PANTHER" id="PTHR43528">
    <property type="entry name" value="ALPHA-KETOGLUTARATE PERMEASE"/>
    <property type="match status" value="1"/>
</dbReference>
<evidence type="ECO:0000256" key="8">
    <source>
        <dbReference type="SAM" id="Phobius"/>
    </source>
</evidence>
<dbReference type="Pfam" id="PF07690">
    <property type="entry name" value="MFS_1"/>
    <property type="match status" value="1"/>
</dbReference>
<evidence type="ECO:0000256" key="3">
    <source>
        <dbReference type="ARBA" id="ARBA00022475"/>
    </source>
</evidence>
<keyword evidence="7 8" id="KW-0472">Membrane</keyword>
<feature type="transmembrane region" description="Helical" evidence="8">
    <location>
        <begin position="115"/>
        <end position="137"/>
    </location>
</feature>
<comment type="subcellular location">
    <subcellularLocation>
        <location evidence="1">Cell membrane</location>
        <topology evidence="1">Multi-pass membrane protein</topology>
    </subcellularLocation>
</comment>
<feature type="transmembrane region" description="Helical" evidence="8">
    <location>
        <begin position="20"/>
        <end position="40"/>
    </location>
</feature>
<evidence type="ECO:0000259" key="9">
    <source>
        <dbReference type="PROSITE" id="PS50850"/>
    </source>
</evidence>
<organism evidence="10 11">
    <name type="scientific">Estrella lausannensis</name>
    <dbReference type="NCBI Taxonomy" id="483423"/>
    <lineage>
        <taxon>Bacteria</taxon>
        <taxon>Pseudomonadati</taxon>
        <taxon>Chlamydiota</taxon>
        <taxon>Chlamydiia</taxon>
        <taxon>Parachlamydiales</taxon>
        <taxon>Candidatus Criblamydiaceae</taxon>
        <taxon>Estrella</taxon>
    </lineage>
</organism>
<feature type="transmembrane region" description="Helical" evidence="8">
    <location>
        <begin position="272"/>
        <end position="290"/>
    </location>
</feature>
<evidence type="ECO:0000256" key="5">
    <source>
        <dbReference type="ARBA" id="ARBA00022847"/>
    </source>
</evidence>
<keyword evidence="2" id="KW-0813">Transport</keyword>
<evidence type="ECO:0000256" key="7">
    <source>
        <dbReference type="ARBA" id="ARBA00023136"/>
    </source>
</evidence>
<name>A0A0H5DTZ5_9BACT</name>
<accession>A0A0H5DTZ5</accession>
<dbReference type="InterPro" id="IPR020846">
    <property type="entry name" value="MFS_dom"/>
</dbReference>
<dbReference type="InterPro" id="IPR051084">
    <property type="entry name" value="H+-coupled_symporters"/>
</dbReference>
<feature type="transmembrane region" description="Helical" evidence="8">
    <location>
        <begin position="83"/>
        <end position="103"/>
    </location>
</feature>
<feature type="transmembrane region" description="Helical" evidence="8">
    <location>
        <begin position="149"/>
        <end position="174"/>
    </location>
</feature>
<dbReference type="GO" id="GO:0005886">
    <property type="term" value="C:plasma membrane"/>
    <property type="evidence" value="ECO:0007669"/>
    <property type="project" value="UniProtKB-SubCell"/>
</dbReference>
<dbReference type="EMBL" id="CWGJ01000028">
    <property type="protein sequence ID" value="CRX39369.1"/>
    <property type="molecule type" value="Genomic_DNA"/>
</dbReference>
<dbReference type="OrthoDB" id="9783227at2"/>
<feature type="transmembrane region" description="Helical" evidence="8">
    <location>
        <begin position="180"/>
        <end position="201"/>
    </location>
</feature>
<dbReference type="RefSeq" id="WP_098039239.1">
    <property type="nucleotide sequence ID" value="NZ_CWGJ01000028.1"/>
</dbReference>
<evidence type="ECO:0000313" key="11">
    <source>
        <dbReference type="Proteomes" id="UP000220251"/>
    </source>
</evidence>
<keyword evidence="5" id="KW-0769">Symport</keyword>
<sequence length="424" mass="46282">MQQRKISNGQIISLLAGNILEHYDSALFGLLSPILAPLFFPSQDPLVSLMMTYALIPLGFLSKPLGALFFGHLCDKIGRRQSLLFSLFGMSLTTVAFALIPTYQEAGAMAPALLIILRILQSFFASGENIGGAILLLERTPLERHNLLSSLWSSATIGGIILASFAVTCISCLAEEGQHWRALYLLGSITALAGLILRFSIPAEDEIPKKEAKAPCFKESMHALVSHRKELIMIALASGFSYSTYTVALVMINGFIPIVSPISYTSIMKMNSALLILDLVLLPLSGLLASKFSKEKMMMASVLAATFLGVPLFMLLEGASYMLIVFIRVLFVVIGVFFSANFHSWSQHLVPKTNRGIIISFGYSLGSQLLGAPPASLSLWLYSKTQSLAFASGYWVILAFFCLIAFSKMFEVFIKPPSFSTETT</sequence>
<keyword evidence="4 8" id="KW-0812">Transmembrane</keyword>
<proteinExistence type="predicted"/>
<keyword evidence="3" id="KW-1003">Cell membrane</keyword>
<dbReference type="Gene3D" id="1.20.1250.20">
    <property type="entry name" value="MFS general substrate transporter like domains"/>
    <property type="match status" value="2"/>
</dbReference>
<dbReference type="Proteomes" id="UP000220251">
    <property type="component" value="Unassembled WGS sequence"/>
</dbReference>
<feature type="transmembrane region" description="Helical" evidence="8">
    <location>
        <begin position="46"/>
        <end position="71"/>
    </location>
</feature>
<protein>
    <submittedName>
        <fullName evidence="10">Proline/betaine transporter</fullName>
    </submittedName>
</protein>
<reference evidence="11" key="1">
    <citation type="submission" date="2015-06" db="EMBL/GenBank/DDBJ databases">
        <authorList>
            <person name="Bertelli C."/>
        </authorList>
    </citation>
    <scope>NUCLEOTIDE SEQUENCE [LARGE SCALE GENOMIC DNA]</scope>
    <source>
        <strain evidence="11">CRIB-30</strain>
    </source>
</reference>
<dbReference type="InterPro" id="IPR036259">
    <property type="entry name" value="MFS_trans_sf"/>
</dbReference>
<evidence type="ECO:0000256" key="6">
    <source>
        <dbReference type="ARBA" id="ARBA00022989"/>
    </source>
</evidence>
<evidence type="ECO:0000256" key="2">
    <source>
        <dbReference type="ARBA" id="ARBA00022448"/>
    </source>
</evidence>
<feature type="transmembrane region" description="Helical" evidence="8">
    <location>
        <begin position="388"/>
        <end position="406"/>
    </location>
</feature>
<gene>
    <name evidence="10" type="primary">tdk3</name>
    <name evidence="10" type="ORF">ELAC_2048</name>
</gene>
<evidence type="ECO:0000256" key="4">
    <source>
        <dbReference type="ARBA" id="ARBA00022692"/>
    </source>
</evidence>
<keyword evidence="11" id="KW-1185">Reference proteome</keyword>
<dbReference type="InterPro" id="IPR011701">
    <property type="entry name" value="MFS"/>
</dbReference>
<feature type="transmembrane region" description="Helical" evidence="8">
    <location>
        <begin position="231"/>
        <end position="252"/>
    </location>
</feature>